<organism evidence="2 3">
    <name type="scientific">Telmatospirillum siberiense</name>
    <dbReference type="NCBI Taxonomy" id="382514"/>
    <lineage>
        <taxon>Bacteria</taxon>
        <taxon>Pseudomonadati</taxon>
        <taxon>Pseudomonadota</taxon>
        <taxon>Alphaproteobacteria</taxon>
        <taxon>Rhodospirillales</taxon>
        <taxon>Rhodospirillaceae</taxon>
        <taxon>Telmatospirillum</taxon>
    </lineage>
</organism>
<name>A0A2N3PVP8_9PROT</name>
<dbReference type="Pfam" id="PF12708">
    <property type="entry name" value="Pect-lyase_RHGA_epim"/>
    <property type="match status" value="1"/>
</dbReference>
<dbReference type="InterPro" id="IPR011050">
    <property type="entry name" value="Pectin_lyase_fold/virulence"/>
</dbReference>
<dbReference type="InterPro" id="IPR012334">
    <property type="entry name" value="Pectin_lyas_fold"/>
</dbReference>
<dbReference type="InterPro" id="IPR024535">
    <property type="entry name" value="RHGA/B-epi-like_pectate_lyase"/>
</dbReference>
<proteinExistence type="predicted"/>
<dbReference type="SUPFAM" id="SSF51126">
    <property type="entry name" value="Pectin lyase-like"/>
    <property type="match status" value="2"/>
</dbReference>
<reference evidence="3" key="1">
    <citation type="submission" date="2017-12" db="EMBL/GenBank/DDBJ databases">
        <title>Draft genome sequence of Telmatospirillum siberiense 26-4b1T, an acidotolerant peatland alphaproteobacterium potentially involved in sulfur cycling.</title>
        <authorList>
            <person name="Hausmann B."/>
            <person name="Pjevac P."/>
            <person name="Schreck K."/>
            <person name="Herbold C.W."/>
            <person name="Daims H."/>
            <person name="Wagner M."/>
            <person name="Pester M."/>
            <person name="Loy A."/>
        </authorList>
    </citation>
    <scope>NUCLEOTIDE SEQUENCE [LARGE SCALE GENOMIC DNA]</scope>
    <source>
        <strain evidence="3">26-4b1</strain>
    </source>
</reference>
<sequence>MWHQVSPCILQDTRRIEPLDLQTTLFRQGRIAVQTINDLFPPDIDVSKDTLRKGLVGPIVNVQGYGAQGDGLTDDRPAFVTAMAQGTGDPLLFPPGRYRIGSDLTFGPKLSLFFLPGATLVPDAGVIITIRCVLNAGAHAIFDLAADRSAVHGPMKVPYILPQWFGAVTEDTTAAARNVRALSAAWAALNTLNGMLLLPPGIYFVDDTVKFTNVVEGKNRNYSGCRIFGSGLISALESADFSGKAVVHIEGVELGAQTLCVCAATSETANSPAVGIAVTRTPDHRGGALNGTIDISGAFTHASYYNVSCENCNIQNSTLRNHGNGAVIWDSQKNLDGLTIASCTDSNTRKSFLGCNILSYSGKPATLVKMGWIAEFSFVNCYFFMESGTVFSDVDQGVEVNGLLIRECRCEINYKQSIEVKDNNRFLDIRHRLVATELAYVNFSSPGTLVWVEGGSIGSLHLNGNKITGHVSGSIRTPVRELKIINGGRVDDLTGFPRYAIEVTNGTGSSRLTHIDISSMLHPPIVGDGSYGLSESNRYMSRAGGYEKGPPRAQGELEALVSHSDSRAAVKVDKSTAFYVTGKTRLTWLSDTFSTHLITIVCTEGSLIVEHDAASPPTGFKPIYLAGETTFQAGPGAIIVLQNTFGGWREISRVAQARATIDWQPGGASGLAPGTGITSSAITVAGASFGDFVRVAAPYDLKDALLSAHITAPNQVKIRLQNPTSSQLTFSVGRWSVAVDK</sequence>
<evidence type="ECO:0000313" key="2">
    <source>
        <dbReference type="EMBL" id="PKU24461.1"/>
    </source>
</evidence>
<dbReference type="Proteomes" id="UP000233293">
    <property type="component" value="Unassembled WGS sequence"/>
</dbReference>
<evidence type="ECO:0000259" key="1">
    <source>
        <dbReference type="Pfam" id="PF12708"/>
    </source>
</evidence>
<dbReference type="Gene3D" id="2.160.20.10">
    <property type="entry name" value="Single-stranded right-handed beta-helix, Pectin lyase-like"/>
    <property type="match status" value="2"/>
</dbReference>
<comment type="caution">
    <text evidence="2">The sequence shown here is derived from an EMBL/GenBank/DDBJ whole genome shotgun (WGS) entry which is preliminary data.</text>
</comment>
<dbReference type="AlphaFoldDB" id="A0A2N3PVP8"/>
<gene>
    <name evidence="2" type="ORF">CWS72_11480</name>
</gene>
<keyword evidence="3" id="KW-1185">Reference proteome</keyword>
<accession>A0A2N3PVP8</accession>
<protein>
    <recommendedName>
        <fullName evidence="1">Rhamnogalacturonase A/B/Epimerase-like pectate lyase domain-containing protein</fullName>
    </recommendedName>
</protein>
<evidence type="ECO:0000313" key="3">
    <source>
        <dbReference type="Proteomes" id="UP000233293"/>
    </source>
</evidence>
<dbReference type="EMBL" id="PIUM01000011">
    <property type="protein sequence ID" value="PKU24461.1"/>
    <property type="molecule type" value="Genomic_DNA"/>
</dbReference>
<feature type="domain" description="Rhamnogalacturonase A/B/Epimerase-like pectate lyase" evidence="1">
    <location>
        <begin position="59"/>
        <end position="104"/>
    </location>
</feature>